<dbReference type="Gene3D" id="3.50.50.100">
    <property type="match status" value="1"/>
</dbReference>
<accession>A0A550JDB3</accession>
<dbReference type="GO" id="GO:0019646">
    <property type="term" value="P:aerobic electron transport chain"/>
    <property type="evidence" value="ECO:0007669"/>
    <property type="project" value="TreeGrafter"/>
</dbReference>
<dbReference type="AlphaFoldDB" id="A0A550JDB3"/>
<dbReference type="InterPro" id="IPR036188">
    <property type="entry name" value="FAD/NAD-bd_sf"/>
</dbReference>
<evidence type="ECO:0000256" key="1">
    <source>
        <dbReference type="ARBA" id="ARBA00001974"/>
    </source>
</evidence>
<comment type="cofactor">
    <cofactor evidence="1">
        <name>FAD</name>
        <dbReference type="ChEBI" id="CHEBI:57692"/>
    </cofactor>
</comment>
<evidence type="ECO:0000256" key="2">
    <source>
        <dbReference type="ARBA" id="ARBA00022630"/>
    </source>
</evidence>
<keyword evidence="3" id="KW-0274">FAD</keyword>
<reference evidence="6 7" key="1">
    <citation type="submission" date="2019-07" db="EMBL/GenBank/DDBJ databases">
        <title>Insights of Desulfuromonas acetexigens electromicrobiology.</title>
        <authorList>
            <person name="Katuri K."/>
            <person name="Sapireddy V."/>
            <person name="Shaw D.R."/>
            <person name="Saikaly P."/>
        </authorList>
    </citation>
    <scope>NUCLEOTIDE SEQUENCE [LARGE SCALE GENOMIC DNA]</scope>
    <source>
        <strain evidence="6 7">2873</strain>
    </source>
</reference>
<dbReference type="InterPro" id="IPR023753">
    <property type="entry name" value="FAD/NAD-binding_dom"/>
</dbReference>
<evidence type="ECO:0000313" key="6">
    <source>
        <dbReference type="EMBL" id="TRO81188.1"/>
    </source>
</evidence>
<dbReference type="RefSeq" id="WP_092057916.1">
    <property type="nucleotide sequence ID" value="NZ_FOJJ01000038.1"/>
</dbReference>
<keyword evidence="2" id="KW-0285">Flavoprotein</keyword>
<evidence type="ECO:0000256" key="3">
    <source>
        <dbReference type="ARBA" id="ARBA00022827"/>
    </source>
</evidence>
<dbReference type="OrthoDB" id="9767928at2"/>
<keyword evidence="4" id="KW-0560">Oxidoreductase</keyword>
<sequence length="366" mass="39434">MGKHLVLVGGGHAHLPVLQQLGRMIGLGHRVTLVTPDENHFYSGMGPGLLAGIYTPEQGTFAVARMAEKAGATVVRAMATGLDAEARILSLSDGSTLPYDLVSFNLGSRVMVDLPDDGSCPVLPVKPIQHLLEARKRLLAMLPEGRKNLVVIGGGPSGVELSGALWRLLRDTRGHGEITLVGGRRLLADFPERARELTLASLAERGVRILEGVLAQRVADRHVLLDDGDELPADLVLLAGGIAPPSLFAESGLAVGDDGGLLVDDTLRSLSYPEILGGGDCISLHHHALPRVGVFAVRQGPILAENLLAALEDEPFEQFVPQRMFLQILNLGDGRGLLQRGELVLKGRWAFLLKDWIDRRFMARYQ</sequence>
<evidence type="ECO:0000259" key="5">
    <source>
        <dbReference type="Pfam" id="PF07992"/>
    </source>
</evidence>
<comment type="caution">
    <text evidence="6">The sequence shown here is derived from an EMBL/GenBank/DDBJ whole genome shotgun (WGS) entry which is preliminary data.</text>
</comment>
<feature type="domain" description="FAD/NAD(P)-binding" evidence="5">
    <location>
        <begin position="4"/>
        <end position="292"/>
    </location>
</feature>
<keyword evidence="7" id="KW-1185">Reference proteome</keyword>
<dbReference type="Proteomes" id="UP000317155">
    <property type="component" value="Unassembled WGS sequence"/>
</dbReference>
<dbReference type="PRINTS" id="PR00368">
    <property type="entry name" value="FADPNR"/>
</dbReference>
<organism evidence="6 7">
    <name type="scientific">Trichloromonas acetexigens</name>
    <dbReference type="NCBI Taxonomy" id="38815"/>
    <lineage>
        <taxon>Bacteria</taxon>
        <taxon>Pseudomonadati</taxon>
        <taxon>Thermodesulfobacteriota</taxon>
        <taxon>Desulfuromonadia</taxon>
        <taxon>Desulfuromonadales</taxon>
        <taxon>Trichloromonadaceae</taxon>
        <taxon>Trichloromonas</taxon>
    </lineage>
</organism>
<proteinExistence type="predicted"/>
<dbReference type="PANTHER" id="PTHR42913:SF9">
    <property type="entry name" value="SLR1591 PROTEIN"/>
    <property type="match status" value="1"/>
</dbReference>
<dbReference type="SUPFAM" id="SSF51905">
    <property type="entry name" value="FAD/NAD(P)-binding domain"/>
    <property type="match status" value="2"/>
</dbReference>
<dbReference type="Pfam" id="PF07992">
    <property type="entry name" value="Pyr_redox_2"/>
    <property type="match status" value="1"/>
</dbReference>
<name>A0A550JDB3_9BACT</name>
<protein>
    <submittedName>
        <fullName evidence="6">Pyridine nucleotide-disulfide oxidoreductase</fullName>
    </submittedName>
</protein>
<gene>
    <name evidence="6" type="ORF">FL622_09780</name>
</gene>
<dbReference type="GO" id="GO:0003955">
    <property type="term" value="F:NAD(P)H dehydrogenase (quinone) activity"/>
    <property type="evidence" value="ECO:0007669"/>
    <property type="project" value="TreeGrafter"/>
</dbReference>
<dbReference type="PANTHER" id="PTHR42913">
    <property type="entry name" value="APOPTOSIS-INDUCING FACTOR 1"/>
    <property type="match status" value="1"/>
</dbReference>
<dbReference type="EMBL" id="VJVV01000006">
    <property type="protein sequence ID" value="TRO81188.1"/>
    <property type="molecule type" value="Genomic_DNA"/>
</dbReference>
<evidence type="ECO:0000256" key="4">
    <source>
        <dbReference type="ARBA" id="ARBA00023002"/>
    </source>
</evidence>
<evidence type="ECO:0000313" key="7">
    <source>
        <dbReference type="Proteomes" id="UP000317155"/>
    </source>
</evidence>
<dbReference type="InterPro" id="IPR051169">
    <property type="entry name" value="NADH-Q_oxidoreductase"/>
</dbReference>